<accession>A0A1Y5TEZ9</accession>
<sequence>MNPLRHALEQQLTQIPGLTIDRWKDTHLICLNYLGREVAHFHGEDILDLRLSLKIIHQKGMSREVSVSHSPRTVTRLPLDRGGAQG</sequence>
<reference evidence="2 3" key="1">
    <citation type="submission" date="2017-03" db="EMBL/GenBank/DDBJ databases">
        <authorList>
            <person name="Afonso C.L."/>
            <person name="Miller P.J."/>
            <person name="Scott M.A."/>
            <person name="Spackman E."/>
            <person name="Goraichik I."/>
            <person name="Dimitrov K.M."/>
            <person name="Suarez D.L."/>
            <person name="Swayne D.E."/>
        </authorList>
    </citation>
    <scope>NUCLEOTIDE SEQUENCE [LARGE SCALE GENOMIC DNA]</scope>
    <source>
        <strain evidence="2 3">CECT 7639</strain>
    </source>
</reference>
<evidence type="ECO:0000256" key="1">
    <source>
        <dbReference type="SAM" id="MobiDB-lite"/>
    </source>
</evidence>
<evidence type="ECO:0000313" key="3">
    <source>
        <dbReference type="Proteomes" id="UP000193077"/>
    </source>
</evidence>
<protein>
    <submittedName>
        <fullName evidence="2">Uncharacterized protein</fullName>
    </submittedName>
</protein>
<dbReference type="RefSeq" id="WP_133057671.1">
    <property type="nucleotide sequence ID" value="NZ_FWFO01000003.1"/>
</dbReference>
<dbReference type="AlphaFoldDB" id="A0A1Y5TEZ9"/>
<proteinExistence type="predicted"/>
<dbReference type="OrthoDB" id="8906853at2"/>
<keyword evidence="3" id="KW-1185">Reference proteome</keyword>
<evidence type="ECO:0000313" key="2">
    <source>
        <dbReference type="EMBL" id="SLN62712.1"/>
    </source>
</evidence>
<feature type="region of interest" description="Disordered" evidence="1">
    <location>
        <begin position="64"/>
        <end position="86"/>
    </location>
</feature>
<gene>
    <name evidence="2" type="ORF">TRL7639_03513</name>
</gene>
<dbReference type="Proteomes" id="UP000193077">
    <property type="component" value="Unassembled WGS sequence"/>
</dbReference>
<organism evidence="2 3">
    <name type="scientific">Falsiruegeria litorea R37</name>
    <dbReference type="NCBI Taxonomy" id="1200284"/>
    <lineage>
        <taxon>Bacteria</taxon>
        <taxon>Pseudomonadati</taxon>
        <taxon>Pseudomonadota</taxon>
        <taxon>Alphaproteobacteria</taxon>
        <taxon>Rhodobacterales</taxon>
        <taxon>Roseobacteraceae</taxon>
        <taxon>Falsiruegeria</taxon>
    </lineage>
</organism>
<dbReference type="EMBL" id="FWFO01000003">
    <property type="protein sequence ID" value="SLN62712.1"/>
    <property type="molecule type" value="Genomic_DNA"/>
</dbReference>
<name>A0A1Y5TEZ9_9RHOB</name>